<feature type="region of interest" description="Disordered" evidence="3">
    <location>
        <begin position="57"/>
        <end position="95"/>
    </location>
</feature>
<evidence type="ECO:0000256" key="3">
    <source>
        <dbReference type="SAM" id="MobiDB-lite"/>
    </source>
</evidence>
<evidence type="ECO:0000313" key="5">
    <source>
        <dbReference type="EMBL" id="TQL50519.1"/>
    </source>
</evidence>
<dbReference type="Proteomes" id="UP000319516">
    <property type="component" value="Unassembled WGS sequence"/>
</dbReference>
<protein>
    <submittedName>
        <fullName evidence="5">Dipeptidyl aminopeptidase/acylaminoacyl peptidase</fullName>
    </submittedName>
</protein>
<dbReference type="Gene3D" id="2.120.10.30">
    <property type="entry name" value="TolB, C-terminal domain"/>
    <property type="match status" value="2"/>
</dbReference>
<dbReference type="InterPro" id="IPR011042">
    <property type="entry name" value="6-blade_b-propeller_TolB-like"/>
</dbReference>
<feature type="region of interest" description="Disordered" evidence="3">
    <location>
        <begin position="681"/>
        <end position="713"/>
    </location>
</feature>
<dbReference type="SUPFAM" id="SSF53474">
    <property type="entry name" value="alpha/beta-Hydrolases"/>
    <property type="match status" value="1"/>
</dbReference>
<dbReference type="PANTHER" id="PTHR42776">
    <property type="entry name" value="SERINE PEPTIDASE S9 FAMILY MEMBER"/>
    <property type="match status" value="1"/>
</dbReference>
<keyword evidence="6" id="KW-1185">Reference proteome</keyword>
<sequence length="713" mass="76613">MTTVFHDLMQYVAYPRLSGLALSPDGSRLVTTVATTTRKGTGYATALWEVDPTGEAPAHRITRSSKGEAGATFSSTGDLYFTSSRPNPDSDEEQPEAALWQVPTHGGEARVVLSRPGGVSAVQCARDAATVLVTAPSYPGADSESAHAAIHKVRTDGGVAAILHDGYPVRFWDADLGPAAPHLFVAEPEESDEPTMPTTLDHTAPLRLRDVTEGIGNRLGAGSVQLSPDGTFALAAVARPEARGEQRSVLERIDLTTGERRVLLDEEGREFAPGPVSPDGTHAVVVHQGKSTPDTAPRPLLALLDLADGSLSPLAEDWDRWASPVAWSPDGTTLFALADDNGRCPVFRIDPATGGVAAVTTDDSAYSDFVVSPDGTTGYAVRSSYAFPAEVVRIDLETGETTALQGPVARPELPGRLEEVETTTADGTRVRAWLALPETDGPAPMLLWIHGGPLGSWNAWTWRWNPWLMVAQGYAVLLPDPALSTGYGQDFIQRGWGNWGGAPYEDLLAITDAVVARPDIDETRTAAMGGSFGGYMANWVAGHTDRFKAIVTHASLWALDQFGPTTDAAFYWQREMTREMGEANSPHLSVDKIVTPVLVIHGDKDYRVPIGEGLRLWYELLSASGLPADDEGRSPHRFLYFPNENHWILSPQHARVWYEVVSAFLTEHVLGQEAAPLPVELGRTAPTEEQVRAVDGDQDGDTDLGDEASAAGQ</sequence>
<evidence type="ECO:0000313" key="6">
    <source>
        <dbReference type="Proteomes" id="UP000319516"/>
    </source>
</evidence>
<accession>A0A542YR11</accession>
<reference evidence="5 6" key="1">
    <citation type="submission" date="2019-06" db="EMBL/GenBank/DDBJ databases">
        <title>Sequencing the genomes of 1000 actinobacteria strains.</title>
        <authorList>
            <person name="Klenk H.-P."/>
        </authorList>
    </citation>
    <scope>NUCLEOTIDE SEQUENCE [LARGE SCALE GENOMIC DNA]</scope>
    <source>
        <strain evidence="5 6">DSM 12335</strain>
    </source>
</reference>
<dbReference type="AlphaFoldDB" id="A0A542YR11"/>
<dbReference type="GO" id="GO:0004177">
    <property type="term" value="F:aminopeptidase activity"/>
    <property type="evidence" value="ECO:0007669"/>
    <property type="project" value="UniProtKB-KW"/>
</dbReference>
<feature type="compositionally biased region" description="Polar residues" evidence="3">
    <location>
        <begin position="72"/>
        <end position="87"/>
    </location>
</feature>
<feature type="compositionally biased region" description="Acidic residues" evidence="3">
    <location>
        <begin position="696"/>
        <end position="706"/>
    </location>
</feature>
<organism evidence="5 6">
    <name type="scientific">Ornithinicoccus hortensis</name>
    <dbReference type="NCBI Taxonomy" id="82346"/>
    <lineage>
        <taxon>Bacteria</taxon>
        <taxon>Bacillati</taxon>
        <taxon>Actinomycetota</taxon>
        <taxon>Actinomycetes</taxon>
        <taxon>Micrococcales</taxon>
        <taxon>Intrasporangiaceae</taxon>
        <taxon>Ornithinicoccus</taxon>
    </lineage>
</organism>
<dbReference type="OrthoDB" id="262125at2"/>
<dbReference type="EMBL" id="VFOP01000001">
    <property type="protein sequence ID" value="TQL50519.1"/>
    <property type="molecule type" value="Genomic_DNA"/>
</dbReference>
<dbReference type="RefSeq" id="WP_141784645.1">
    <property type="nucleotide sequence ID" value="NZ_BAAAIK010000002.1"/>
</dbReference>
<dbReference type="GO" id="GO:0006508">
    <property type="term" value="P:proteolysis"/>
    <property type="evidence" value="ECO:0007669"/>
    <property type="project" value="InterPro"/>
</dbReference>
<evidence type="ECO:0000256" key="2">
    <source>
        <dbReference type="ARBA" id="ARBA00022801"/>
    </source>
</evidence>
<dbReference type="GO" id="GO:0004252">
    <property type="term" value="F:serine-type endopeptidase activity"/>
    <property type="evidence" value="ECO:0007669"/>
    <property type="project" value="TreeGrafter"/>
</dbReference>
<keyword evidence="1" id="KW-0732">Signal</keyword>
<name>A0A542YR11_9MICO</name>
<keyword evidence="2" id="KW-0378">Hydrolase</keyword>
<feature type="domain" description="Peptidase S9 prolyl oligopeptidase catalytic" evidence="4">
    <location>
        <begin position="460"/>
        <end position="669"/>
    </location>
</feature>
<dbReference type="Pfam" id="PF00326">
    <property type="entry name" value="Peptidase_S9"/>
    <property type="match status" value="1"/>
</dbReference>
<keyword evidence="5" id="KW-0031">Aminopeptidase</keyword>
<evidence type="ECO:0000256" key="1">
    <source>
        <dbReference type="ARBA" id="ARBA00022729"/>
    </source>
</evidence>
<dbReference type="PANTHER" id="PTHR42776:SF13">
    <property type="entry name" value="DIPEPTIDYL-PEPTIDASE 5"/>
    <property type="match status" value="1"/>
</dbReference>
<comment type="caution">
    <text evidence="5">The sequence shown here is derived from an EMBL/GenBank/DDBJ whole genome shotgun (WGS) entry which is preliminary data.</text>
</comment>
<dbReference type="SUPFAM" id="SSF82171">
    <property type="entry name" value="DPP6 N-terminal domain-like"/>
    <property type="match status" value="1"/>
</dbReference>
<evidence type="ECO:0000259" key="4">
    <source>
        <dbReference type="Pfam" id="PF00326"/>
    </source>
</evidence>
<dbReference type="Gene3D" id="3.40.50.1820">
    <property type="entry name" value="alpha/beta hydrolase"/>
    <property type="match status" value="1"/>
</dbReference>
<gene>
    <name evidence="5" type="ORF">FB467_1630</name>
</gene>
<dbReference type="InterPro" id="IPR001375">
    <property type="entry name" value="Peptidase_S9_cat"/>
</dbReference>
<dbReference type="InterPro" id="IPR029058">
    <property type="entry name" value="AB_hydrolase_fold"/>
</dbReference>
<proteinExistence type="predicted"/>
<keyword evidence="5" id="KW-0645">Protease</keyword>